<protein>
    <submittedName>
        <fullName evidence="1">Uncharacterized protein</fullName>
    </submittedName>
</protein>
<sequence>MGESVRHKWVKNENNNHCVNQTTGRCHRFERGAFSDGFVLTLFAVYALPTGSAVAGVSGHVVFARGAVLARGAGTFVNICKEKNRLKSTPF</sequence>
<comment type="caution">
    <text evidence="1">The sequence shown here is derived from an EMBL/GenBank/DDBJ whole genome shotgun (WGS) entry which is preliminary data.</text>
</comment>
<dbReference type="AlphaFoldDB" id="A0A9D4G837"/>
<dbReference type="EMBL" id="JAIWYP010000006">
    <property type="protein sequence ID" value="KAH3812274.1"/>
    <property type="molecule type" value="Genomic_DNA"/>
</dbReference>
<dbReference type="Proteomes" id="UP000828390">
    <property type="component" value="Unassembled WGS sequence"/>
</dbReference>
<accession>A0A9D4G837</accession>
<keyword evidence="2" id="KW-1185">Reference proteome</keyword>
<proteinExistence type="predicted"/>
<evidence type="ECO:0000313" key="1">
    <source>
        <dbReference type="EMBL" id="KAH3812274.1"/>
    </source>
</evidence>
<organism evidence="1 2">
    <name type="scientific">Dreissena polymorpha</name>
    <name type="common">Zebra mussel</name>
    <name type="synonym">Mytilus polymorpha</name>
    <dbReference type="NCBI Taxonomy" id="45954"/>
    <lineage>
        <taxon>Eukaryota</taxon>
        <taxon>Metazoa</taxon>
        <taxon>Spiralia</taxon>
        <taxon>Lophotrochozoa</taxon>
        <taxon>Mollusca</taxon>
        <taxon>Bivalvia</taxon>
        <taxon>Autobranchia</taxon>
        <taxon>Heteroconchia</taxon>
        <taxon>Euheterodonta</taxon>
        <taxon>Imparidentia</taxon>
        <taxon>Neoheterodontei</taxon>
        <taxon>Myida</taxon>
        <taxon>Dreissenoidea</taxon>
        <taxon>Dreissenidae</taxon>
        <taxon>Dreissena</taxon>
    </lineage>
</organism>
<gene>
    <name evidence="1" type="ORF">DPMN_140700</name>
</gene>
<evidence type="ECO:0000313" key="2">
    <source>
        <dbReference type="Proteomes" id="UP000828390"/>
    </source>
</evidence>
<reference evidence="1" key="2">
    <citation type="submission" date="2020-11" db="EMBL/GenBank/DDBJ databases">
        <authorList>
            <person name="McCartney M.A."/>
            <person name="Auch B."/>
            <person name="Kono T."/>
            <person name="Mallez S."/>
            <person name="Becker A."/>
            <person name="Gohl D.M."/>
            <person name="Silverstein K.A.T."/>
            <person name="Koren S."/>
            <person name="Bechman K.B."/>
            <person name="Herman A."/>
            <person name="Abrahante J.E."/>
            <person name="Garbe J."/>
        </authorList>
    </citation>
    <scope>NUCLEOTIDE SEQUENCE</scope>
    <source>
        <strain evidence="1">Duluth1</strain>
        <tissue evidence="1">Whole animal</tissue>
    </source>
</reference>
<name>A0A9D4G837_DREPO</name>
<reference evidence="1" key="1">
    <citation type="journal article" date="2019" name="bioRxiv">
        <title>The Genome of the Zebra Mussel, Dreissena polymorpha: A Resource for Invasive Species Research.</title>
        <authorList>
            <person name="McCartney M.A."/>
            <person name="Auch B."/>
            <person name="Kono T."/>
            <person name="Mallez S."/>
            <person name="Zhang Y."/>
            <person name="Obille A."/>
            <person name="Becker A."/>
            <person name="Abrahante J.E."/>
            <person name="Garbe J."/>
            <person name="Badalamenti J.P."/>
            <person name="Herman A."/>
            <person name="Mangelson H."/>
            <person name="Liachko I."/>
            <person name="Sullivan S."/>
            <person name="Sone E.D."/>
            <person name="Koren S."/>
            <person name="Silverstein K.A.T."/>
            <person name="Beckman K.B."/>
            <person name="Gohl D.M."/>
        </authorList>
    </citation>
    <scope>NUCLEOTIDE SEQUENCE</scope>
    <source>
        <strain evidence="1">Duluth1</strain>
        <tissue evidence="1">Whole animal</tissue>
    </source>
</reference>